<sequence length="100" mass="11217">MCNVNNLIITIITHDIAPREPSARRDNRSYSAGSGCDTAAVEGGDRRLKARLWKVESWRSAVEGEEWEAGSLGRNQESKKGKIGERDKTILQQKMRFNGI</sequence>
<organism evidence="2 3">
    <name type="scientific">Mikania micrantha</name>
    <name type="common">bitter vine</name>
    <dbReference type="NCBI Taxonomy" id="192012"/>
    <lineage>
        <taxon>Eukaryota</taxon>
        <taxon>Viridiplantae</taxon>
        <taxon>Streptophyta</taxon>
        <taxon>Embryophyta</taxon>
        <taxon>Tracheophyta</taxon>
        <taxon>Spermatophyta</taxon>
        <taxon>Magnoliopsida</taxon>
        <taxon>eudicotyledons</taxon>
        <taxon>Gunneridae</taxon>
        <taxon>Pentapetalae</taxon>
        <taxon>asterids</taxon>
        <taxon>campanulids</taxon>
        <taxon>Asterales</taxon>
        <taxon>Asteraceae</taxon>
        <taxon>Asteroideae</taxon>
        <taxon>Heliantheae alliance</taxon>
        <taxon>Eupatorieae</taxon>
        <taxon>Mikania</taxon>
    </lineage>
</organism>
<accession>A0A5N6N854</accession>
<keyword evidence="3" id="KW-1185">Reference proteome</keyword>
<proteinExistence type="predicted"/>
<name>A0A5N6N854_9ASTR</name>
<evidence type="ECO:0000256" key="1">
    <source>
        <dbReference type="SAM" id="MobiDB-lite"/>
    </source>
</evidence>
<evidence type="ECO:0000313" key="3">
    <source>
        <dbReference type="Proteomes" id="UP000326396"/>
    </source>
</evidence>
<feature type="compositionally biased region" description="Basic and acidic residues" evidence="1">
    <location>
        <begin position="76"/>
        <end position="88"/>
    </location>
</feature>
<dbReference type="AlphaFoldDB" id="A0A5N6N854"/>
<dbReference type="Proteomes" id="UP000326396">
    <property type="component" value="Linkage Group LG3"/>
</dbReference>
<comment type="caution">
    <text evidence="2">The sequence shown here is derived from an EMBL/GenBank/DDBJ whole genome shotgun (WGS) entry which is preliminary data.</text>
</comment>
<feature type="region of interest" description="Disordered" evidence="1">
    <location>
        <begin position="66"/>
        <end position="88"/>
    </location>
</feature>
<protein>
    <submittedName>
        <fullName evidence="2">Uncharacterized protein</fullName>
    </submittedName>
</protein>
<dbReference type="EMBL" id="SZYD01000013">
    <property type="protein sequence ID" value="KAD4386102.1"/>
    <property type="molecule type" value="Genomic_DNA"/>
</dbReference>
<reference evidence="2 3" key="1">
    <citation type="submission" date="2019-05" db="EMBL/GenBank/DDBJ databases">
        <title>Mikania micrantha, genome provides insights into the molecular mechanism of rapid growth.</title>
        <authorList>
            <person name="Liu B."/>
        </authorList>
    </citation>
    <scope>NUCLEOTIDE SEQUENCE [LARGE SCALE GENOMIC DNA]</scope>
    <source>
        <strain evidence="2">NLD-2019</strain>
        <tissue evidence="2">Leaf</tissue>
    </source>
</reference>
<gene>
    <name evidence="2" type="ORF">E3N88_26271</name>
</gene>
<evidence type="ECO:0000313" key="2">
    <source>
        <dbReference type="EMBL" id="KAD4386102.1"/>
    </source>
</evidence>